<proteinExistence type="predicted"/>
<dbReference type="AlphaFoldDB" id="A0A0F9AT47"/>
<name>A0A0F9AT47_9ZZZZ</name>
<dbReference type="EMBL" id="LAZR01041180">
    <property type="protein sequence ID" value="KKL12635.1"/>
    <property type="molecule type" value="Genomic_DNA"/>
</dbReference>
<organism evidence="1">
    <name type="scientific">marine sediment metagenome</name>
    <dbReference type="NCBI Taxonomy" id="412755"/>
    <lineage>
        <taxon>unclassified sequences</taxon>
        <taxon>metagenomes</taxon>
        <taxon>ecological metagenomes</taxon>
    </lineage>
</organism>
<reference evidence="1" key="1">
    <citation type="journal article" date="2015" name="Nature">
        <title>Complex archaea that bridge the gap between prokaryotes and eukaryotes.</title>
        <authorList>
            <person name="Spang A."/>
            <person name="Saw J.H."/>
            <person name="Jorgensen S.L."/>
            <person name="Zaremba-Niedzwiedzka K."/>
            <person name="Martijn J."/>
            <person name="Lind A.E."/>
            <person name="van Eijk R."/>
            <person name="Schleper C."/>
            <person name="Guy L."/>
            <person name="Ettema T.J."/>
        </authorList>
    </citation>
    <scope>NUCLEOTIDE SEQUENCE</scope>
</reference>
<gene>
    <name evidence="1" type="ORF">LCGC14_2533790</name>
</gene>
<evidence type="ECO:0000313" key="1">
    <source>
        <dbReference type="EMBL" id="KKL12635.1"/>
    </source>
</evidence>
<sequence length="65" mass="7858">MDKKNQDKFKVVSLNFAKERHKDLLEWLYKESEDREMALSSFCISILKLYKADMEKQDETNRDNI</sequence>
<accession>A0A0F9AT47</accession>
<comment type="caution">
    <text evidence="1">The sequence shown here is derived from an EMBL/GenBank/DDBJ whole genome shotgun (WGS) entry which is preliminary data.</text>
</comment>
<protein>
    <submittedName>
        <fullName evidence="1">Uncharacterized protein</fullName>
    </submittedName>
</protein>